<keyword evidence="3" id="KW-1185">Reference proteome</keyword>
<dbReference type="PATRIC" id="fig|1423796.3.peg.2105"/>
<accession>A0A0R2CV13</accession>
<dbReference type="STRING" id="1423796.FC24_GL002076"/>
<evidence type="ECO:0000256" key="1">
    <source>
        <dbReference type="PROSITE-ProRule" id="PRU01282"/>
    </source>
</evidence>
<dbReference type="PANTHER" id="PTHR30041:SF7">
    <property type="entry name" value="GLOBAL TRANSCRIPTIONAL REGULATOR SPX"/>
    <property type="match status" value="1"/>
</dbReference>
<evidence type="ECO:0000313" key="2">
    <source>
        <dbReference type="EMBL" id="KRM95649.1"/>
    </source>
</evidence>
<dbReference type="EMBL" id="AYYI01000065">
    <property type="protein sequence ID" value="KRM95649.1"/>
    <property type="molecule type" value="Genomic_DNA"/>
</dbReference>
<evidence type="ECO:0008006" key="4">
    <source>
        <dbReference type="Google" id="ProtNLM"/>
    </source>
</evidence>
<dbReference type="PANTHER" id="PTHR30041">
    <property type="entry name" value="ARSENATE REDUCTASE"/>
    <property type="match status" value="1"/>
</dbReference>
<reference evidence="2 3" key="1">
    <citation type="journal article" date="2015" name="Genome Announc.">
        <title>Expanding the biotechnology potential of lactobacilli through comparative genomics of 213 strains and associated genera.</title>
        <authorList>
            <person name="Sun Z."/>
            <person name="Harris H.M."/>
            <person name="McCann A."/>
            <person name="Guo C."/>
            <person name="Argimon S."/>
            <person name="Zhang W."/>
            <person name="Yang X."/>
            <person name="Jeffery I.B."/>
            <person name="Cooney J.C."/>
            <person name="Kagawa T.F."/>
            <person name="Liu W."/>
            <person name="Song Y."/>
            <person name="Salvetti E."/>
            <person name="Wrobel A."/>
            <person name="Rasinkangas P."/>
            <person name="Parkhill J."/>
            <person name="Rea M.C."/>
            <person name="O'Sullivan O."/>
            <person name="Ritari J."/>
            <person name="Douillard F.P."/>
            <person name="Paul Ross R."/>
            <person name="Yang R."/>
            <person name="Briner A.E."/>
            <person name="Felis G.E."/>
            <person name="de Vos W.M."/>
            <person name="Barrangou R."/>
            <person name="Klaenhammer T.R."/>
            <person name="Caufield P.W."/>
            <person name="Cui Y."/>
            <person name="Zhang H."/>
            <person name="O'Toole P.W."/>
        </authorList>
    </citation>
    <scope>NUCLEOTIDE SEQUENCE [LARGE SCALE GENOMIC DNA]</scope>
    <source>
        <strain evidence="2 3">DSM 20253</strain>
    </source>
</reference>
<dbReference type="InterPro" id="IPR036249">
    <property type="entry name" value="Thioredoxin-like_sf"/>
</dbReference>
<dbReference type="AlphaFoldDB" id="A0A0R2CV13"/>
<comment type="similarity">
    <text evidence="1">Belongs to the ArsC family.</text>
</comment>
<comment type="caution">
    <text evidence="2">The sequence shown here is derived from an EMBL/GenBank/DDBJ whole genome shotgun (WGS) entry which is preliminary data.</text>
</comment>
<dbReference type="PROSITE" id="PS51353">
    <property type="entry name" value="ARSC"/>
    <property type="match status" value="1"/>
</dbReference>
<gene>
    <name evidence="2" type="ORF">FC24_GL002076</name>
</gene>
<name>A0A0R2CV13_9LACO</name>
<proteinExistence type="inferred from homology"/>
<dbReference type="RefSeq" id="WP_235807354.1">
    <property type="nucleotide sequence ID" value="NZ_AYYI01000065.1"/>
</dbReference>
<dbReference type="SUPFAM" id="SSF52833">
    <property type="entry name" value="Thioredoxin-like"/>
    <property type="match status" value="1"/>
</dbReference>
<dbReference type="Proteomes" id="UP000051638">
    <property type="component" value="Unassembled WGS sequence"/>
</dbReference>
<dbReference type="Gene3D" id="3.40.30.10">
    <property type="entry name" value="Glutaredoxin"/>
    <property type="match status" value="1"/>
</dbReference>
<protein>
    <recommendedName>
        <fullName evidence="4">Arsenate reductase</fullName>
    </recommendedName>
</protein>
<organism evidence="2 3">
    <name type="scientific">Loigolactobacillus rennini DSM 20253</name>
    <dbReference type="NCBI Taxonomy" id="1423796"/>
    <lineage>
        <taxon>Bacteria</taxon>
        <taxon>Bacillati</taxon>
        <taxon>Bacillota</taxon>
        <taxon>Bacilli</taxon>
        <taxon>Lactobacillales</taxon>
        <taxon>Lactobacillaceae</taxon>
        <taxon>Loigolactobacillus</taxon>
    </lineage>
</organism>
<dbReference type="Pfam" id="PF03960">
    <property type="entry name" value="ArsC"/>
    <property type="match status" value="1"/>
</dbReference>
<dbReference type="InterPro" id="IPR006660">
    <property type="entry name" value="Arsenate_reductase-like"/>
</dbReference>
<sequence length="137" mass="16019">MMIQMYFHTSDPAKNKMARWFQQHQISLQSRNILRQPLTRPEIKHLFLMTANGSDDLLAKRSKATQALALDLEKLSFNQLVALIQKHPQILKNPIVFDDRSLLTGFNLEKVGVFIPQKQRKKERRSLFDQLYSAELI</sequence>
<evidence type="ECO:0000313" key="3">
    <source>
        <dbReference type="Proteomes" id="UP000051638"/>
    </source>
</evidence>